<comment type="caution">
    <text evidence="2">The sequence shown here is derived from an EMBL/GenBank/DDBJ whole genome shotgun (WGS) entry which is preliminary data.</text>
</comment>
<dbReference type="InParanoid" id="A0A482WM18"/>
<sequence length="358" mass="40792">MLGKPEKWGKTRYGIDFMKVKKPILSGILPSKLSNGLTSKTHFAPVITRTCARESKQYYHRWTTQKEDDETDPALQPEDLSIKRPPEPLPEMSKIATYCNNSSHNIWQRNKKGQGCDWFSRFPFPGVLFVLWSKLTSGRQQQQQHKPDARPIVLTEARGLYKLVICQDESEKKKREGKMANEEAGEIKGGGVAQRQVNKTVAVKLSDFGSGGRNSCSSPISSASKREASRLETLVTTALANEKRNFLTADGWMEHRWMAEAETFAKRILKTAVVSDFSVYFPAVMPTLWRQVATTHREHFPVNFLLWSMGLKPQFAEAYEIIATILSKATSFVTHQIYFEESRHNFLILSWTCIKEGR</sequence>
<proteinExistence type="predicted"/>
<evidence type="ECO:0000313" key="2">
    <source>
        <dbReference type="EMBL" id="RZF34350.1"/>
    </source>
</evidence>
<gene>
    <name evidence="2" type="ORF">LSTR_LSTR008889</name>
</gene>
<dbReference type="AlphaFoldDB" id="A0A482WM18"/>
<name>A0A482WM18_LAOST</name>
<protein>
    <submittedName>
        <fullName evidence="2">Uncharacterized protein</fullName>
    </submittedName>
</protein>
<dbReference type="EMBL" id="QKKF02031779">
    <property type="protein sequence ID" value="RZF34350.1"/>
    <property type="molecule type" value="Genomic_DNA"/>
</dbReference>
<accession>A0A482WM18</accession>
<organism evidence="2 3">
    <name type="scientific">Laodelphax striatellus</name>
    <name type="common">Small brown planthopper</name>
    <name type="synonym">Delphax striatella</name>
    <dbReference type="NCBI Taxonomy" id="195883"/>
    <lineage>
        <taxon>Eukaryota</taxon>
        <taxon>Metazoa</taxon>
        <taxon>Ecdysozoa</taxon>
        <taxon>Arthropoda</taxon>
        <taxon>Hexapoda</taxon>
        <taxon>Insecta</taxon>
        <taxon>Pterygota</taxon>
        <taxon>Neoptera</taxon>
        <taxon>Paraneoptera</taxon>
        <taxon>Hemiptera</taxon>
        <taxon>Auchenorrhyncha</taxon>
        <taxon>Fulgoroidea</taxon>
        <taxon>Delphacidae</taxon>
        <taxon>Criomorphinae</taxon>
        <taxon>Laodelphax</taxon>
    </lineage>
</organism>
<feature type="region of interest" description="Disordered" evidence="1">
    <location>
        <begin position="63"/>
        <end position="87"/>
    </location>
</feature>
<keyword evidence="3" id="KW-1185">Reference proteome</keyword>
<evidence type="ECO:0000313" key="3">
    <source>
        <dbReference type="Proteomes" id="UP000291343"/>
    </source>
</evidence>
<evidence type="ECO:0000256" key="1">
    <source>
        <dbReference type="SAM" id="MobiDB-lite"/>
    </source>
</evidence>
<dbReference type="Proteomes" id="UP000291343">
    <property type="component" value="Unassembled WGS sequence"/>
</dbReference>
<reference evidence="2 3" key="1">
    <citation type="journal article" date="2017" name="Gigascience">
        <title>Genome sequence of the small brown planthopper, Laodelphax striatellus.</title>
        <authorList>
            <person name="Zhu J."/>
            <person name="Jiang F."/>
            <person name="Wang X."/>
            <person name="Yang P."/>
            <person name="Bao Y."/>
            <person name="Zhao W."/>
            <person name="Wang W."/>
            <person name="Lu H."/>
            <person name="Wang Q."/>
            <person name="Cui N."/>
            <person name="Li J."/>
            <person name="Chen X."/>
            <person name="Luo L."/>
            <person name="Yu J."/>
            <person name="Kang L."/>
            <person name="Cui F."/>
        </authorList>
    </citation>
    <scope>NUCLEOTIDE SEQUENCE [LARGE SCALE GENOMIC DNA]</scope>
    <source>
        <strain evidence="2">Lst14</strain>
    </source>
</reference>